<dbReference type="Proteomes" id="UP000271889">
    <property type="component" value="Unassembled WGS sequence"/>
</dbReference>
<sequence>MSERGNGRGLTAFWAVYLRAEMSDIHGENMALARDQPTTFQTPTPSGDQRLNSANVAIIFGTPCAMQNGFSQLSPCCKKEDSANVVGHCHIRTSSPISHEASTQVMRISLENLENT</sequence>
<evidence type="ECO:0000313" key="2">
    <source>
        <dbReference type="Proteomes" id="UP000271889"/>
    </source>
</evidence>
<keyword evidence="2" id="KW-1185">Reference proteome</keyword>
<name>A0A3P6S1U0_CYLGO</name>
<protein>
    <submittedName>
        <fullName evidence="1">Uncharacterized protein</fullName>
    </submittedName>
</protein>
<proteinExistence type="predicted"/>
<reference evidence="1 2" key="1">
    <citation type="submission" date="2018-11" db="EMBL/GenBank/DDBJ databases">
        <authorList>
            <consortium name="Pathogen Informatics"/>
        </authorList>
    </citation>
    <scope>NUCLEOTIDE SEQUENCE [LARGE SCALE GENOMIC DNA]</scope>
</reference>
<organism evidence="1 2">
    <name type="scientific">Cylicostephanus goldi</name>
    <name type="common">Nematode worm</name>
    <dbReference type="NCBI Taxonomy" id="71465"/>
    <lineage>
        <taxon>Eukaryota</taxon>
        <taxon>Metazoa</taxon>
        <taxon>Ecdysozoa</taxon>
        <taxon>Nematoda</taxon>
        <taxon>Chromadorea</taxon>
        <taxon>Rhabditida</taxon>
        <taxon>Rhabditina</taxon>
        <taxon>Rhabditomorpha</taxon>
        <taxon>Strongyloidea</taxon>
        <taxon>Strongylidae</taxon>
        <taxon>Cylicostephanus</taxon>
    </lineage>
</organism>
<accession>A0A3P6S1U0</accession>
<evidence type="ECO:0000313" key="1">
    <source>
        <dbReference type="EMBL" id="VDK60615.1"/>
    </source>
</evidence>
<dbReference type="EMBL" id="UYRV01014901">
    <property type="protein sequence ID" value="VDK60615.1"/>
    <property type="molecule type" value="Genomic_DNA"/>
</dbReference>
<gene>
    <name evidence="1" type="ORF">CGOC_LOCUS5069</name>
</gene>
<dbReference type="AlphaFoldDB" id="A0A3P6S1U0"/>